<evidence type="ECO:0000313" key="6">
    <source>
        <dbReference type="EMBL" id="CRH05299.1"/>
    </source>
</evidence>
<dbReference type="SUPFAM" id="SSF48498">
    <property type="entry name" value="Tetracyclin repressor-like, C-terminal domain"/>
    <property type="match status" value="1"/>
</dbReference>
<dbReference type="AlphaFoldDB" id="A0A1S7LGV8"/>
<dbReference type="InterPro" id="IPR050109">
    <property type="entry name" value="HTH-type_TetR-like_transc_reg"/>
</dbReference>
<dbReference type="Pfam" id="PF00440">
    <property type="entry name" value="TetR_N"/>
    <property type="match status" value="1"/>
</dbReference>
<keyword evidence="2 4" id="KW-0238">DNA-binding</keyword>
<accession>A0A1S7LGV8</accession>
<organism evidence="6">
    <name type="scientific">Magnetococcus massalia (strain MO-1)</name>
    <dbReference type="NCBI Taxonomy" id="451514"/>
    <lineage>
        <taxon>Bacteria</taxon>
        <taxon>Pseudomonadati</taxon>
        <taxon>Pseudomonadota</taxon>
        <taxon>Magnetococcia</taxon>
        <taxon>Magnetococcales</taxon>
        <taxon>Magnetococcaceae</taxon>
        <taxon>Magnetococcus</taxon>
    </lineage>
</organism>
<dbReference type="InterPro" id="IPR009057">
    <property type="entry name" value="Homeodomain-like_sf"/>
</dbReference>
<dbReference type="InterPro" id="IPR036271">
    <property type="entry name" value="Tet_transcr_reg_TetR-rel_C_sf"/>
</dbReference>
<dbReference type="PANTHER" id="PTHR30055:SF234">
    <property type="entry name" value="HTH-TYPE TRANSCRIPTIONAL REGULATOR BETI"/>
    <property type="match status" value="1"/>
</dbReference>
<gene>
    <name evidence="6" type="ORF">MAGMO_1105</name>
</gene>
<name>A0A1S7LGV8_MAGMO</name>
<evidence type="ECO:0000256" key="2">
    <source>
        <dbReference type="ARBA" id="ARBA00023125"/>
    </source>
</evidence>
<sequence length="197" mass="22177">MQRFNQTIKSKTQRAILTAALELFTEQGYFNTTVHHIQARAGVSIGSIYHHFGSKETIAQALYDTLLEHMNQQVEHIANQQSPHQARFARLIELLFTQAEQEPMTMRFILNARHQEFLPESTPICSAAPFGRMRDLVVEAMAAGEIRTMEPWVAAAQLFGGALRLIHLHLDNVLGQPLTPLAEETFSTAWRGVCVTP</sequence>
<keyword evidence="3" id="KW-0804">Transcription</keyword>
<feature type="domain" description="HTH tetR-type" evidence="5">
    <location>
        <begin position="10"/>
        <end position="70"/>
    </location>
</feature>
<evidence type="ECO:0000256" key="4">
    <source>
        <dbReference type="PROSITE-ProRule" id="PRU00335"/>
    </source>
</evidence>
<dbReference type="PROSITE" id="PS01081">
    <property type="entry name" value="HTH_TETR_1"/>
    <property type="match status" value="1"/>
</dbReference>
<dbReference type="GO" id="GO:0003700">
    <property type="term" value="F:DNA-binding transcription factor activity"/>
    <property type="evidence" value="ECO:0007669"/>
    <property type="project" value="TreeGrafter"/>
</dbReference>
<proteinExistence type="predicted"/>
<dbReference type="GO" id="GO:0000976">
    <property type="term" value="F:transcription cis-regulatory region binding"/>
    <property type="evidence" value="ECO:0007669"/>
    <property type="project" value="TreeGrafter"/>
</dbReference>
<dbReference type="PANTHER" id="PTHR30055">
    <property type="entry name" value="HTH-TYPE TRANSCRIPTIONAL REGULATOR RUTR"/>
    <property type="match status" value="1"/>
</dbReference>
<evidence type="ECO:0000256" key="3">
    <source>
        <dbReference type="ARBA" id="ARBA00023163"/>
    </source>
</evidence>
<evidence type="ECO:0000256" key="1">
    <source>
        <dbReference type="ARBA" id="ARBA00023015"/>
    </source>
</evidence>
<reference evidence="6" key="1">
    <citation type="submission" date="2015-04" db="EMBL/GenBank/DDBJ databases">
        <authorList>
            <person name="Syromyatnikov M.Y."/>
            <person name="Popov V.N."/>
        </authorList>
    </citation>
    <scope>NUCLEOTIDE SEQUENCE</scope>
    <source>
        <strain evidence="6">MO-1</strain>
    </source>
</reference>
<protein>
    <submittedName>
        <fullName evidence="6">Transcription regulator (TetR-family)</fullName>
    </submittedName>
</protein>
<keyword evidence="1" id="KW-0805">Transcription regulation</keyword>
<dbReference type="Gene3D" id="1.10.357.10">
    <property type="entry name" value="Tetracycline Repressor, domain 2"/>
    <property type="match status" value="1"/>
</dbReference>
<dbReference type="PROSITE" id="PS50977">
    <property type="entry name" value="HTH_TETR_2"/>
    <property type="match status" value="1"/>
</dbReference>
<dbReference type="InterPro" id="IPR001647">
    <property type="entry name" value="HTH_TetR"/>
</dbReference>
<dbReference type="PRINTS" id="PR00455">
    <property type="entry name" value="HTHTETR"/>
</dbReference>
<dbReference type="SUPFAM" id="SSF46689">
    <property type="entry name" value="Homeodomain-like"/>
    <property type="match status" value="1"/>
</dbReference>
<feature type="DNA-binding region" description="H-T-H motif" evidence="4">
    <location>
        <begin position="33"/>
        <end position="52"/>
    </location>
</feature>
<evidence type="ECO:0000259" key="5">
    <source>
        <dbReference type="PROSITE" id="PS50977"/>
    </source>
</evidence>
<dbReference type="InterPro" id="IPR023772">
    <property type="entry name" value="DNA-bd_HTH_TetR-type_CS"/>
</dbReference>
<dbReference type="EMBL" id="LO017727">
    <property type="protein sequence ID" value="CRH05299.1"/>
    <property type="molecule type" value="Genomic_DNA"/>
</dbReference>